<reference evidence="2 3" key="1">
    <citation type="submission" date="2019-05" db="EMBL/GenBank/DDBJ databases">
        <title>Whole genome sequence analysis of Cupriavidus campinensis S14E4C strain.</title>
        <authorList>
            <person name="Abbaszade G."/>
            <person name="Szabo A."/>
            <person name="Toumi M."/>
            <person name="Toth E."/>
        </authorList>
    </citation>
    <scope>NUCLEOTIDE SEQUENCE [LARGE SCALE GENOMIC DNA]</scope>
    <source>
        <strain evidence="2 3">S14E4C</strain>
    </source>
</reference>
<keyword evidence="1" id="KW-1133">Transmembrane helix</keyword>
<feature type="transmembrane region" description="Helical" evidence="1">
    <location>
        <begin position="97"/>
        <end position="115"/>
    </location>
</feature>
<sequence length="119" mass="13012">MSASGSVSSGKTDSTYASVVEQTGRAIFRDIRQRISNNEWLFFFIETSTALRKALLISIRAPILFATIMYAAIWLSVNTTGGGLLPPAIDEVVLEEIIELAVLGAVAIAIHSLWLDWDK</sequence>
<keyword evidence="1" id="KW-0812">Transmembrane</keyword>
<evidence type="ECO:0000313" key="2">
    <source>
        <dbReference type="EMBL" id="TSP12783.1"/>
    </source>
</evidence>
<comment type="caution">
    <text evidence="2">The sequence shown here is derived from an EMBL/GenBank/DDBJ whole genome shotgun (WGS) entry which is preliminary data.</text>
</comment>
<gene>
    <name evidence="2" type="ORF">FGG12_11300</name>
</gene>
<evidence type="ECO:0000313" key="3">
    <source>
        <dbReference type="Proteomes" id="UP000318943"/>
    </source>
</evidence>
<dbReference type="RefSeq" id="WP_144197748.1">
    <property type="nucleotide sequence ID" value="NZ_VCIZ01000005.1"/>
</dbReference>
<protein>
    <recommendedName>
        <fullName evidence="4">DUF1232 domain-containing protein</fullName>
    </recommendedName>
</protein>
<dbReference type="Proteomes" id="UP000318943">
    <property type="component" value="Unassembled WGS sequence"/>
</dbReference>
<accession>A0ABY3EPU9</accession>
<name>A0ABY3EPU9_9BURK</name>
<evidence type="ECO:0008006" key="4">
    <source>
        <dbReference type="Google" id="ProtNLM"/>
    </source>
</evidence>
<keyword evidence="3" id="KW-1185">Reference proteome</keyword>
<keyword evidence="1" id="KW-0472">Membrane</keyword>
<evidence type="ECO:0000256" key="1">
    <source>
        <dbReference type="SAM" id="Phobius"/>
    </source>
</evidence>
<feature type="transmembrane region" description="Helical" evidence="1">
    <location>
        <begin position="54"/>
        <end position="77"/>
    </location>
</feature>
<proteinExistence type="predicted"/>
<organism evidence="2 3">
    <name type="scientific">Cupriavidus campinensis</name>
    <dbReference type="NCBI Taxonomy" id="151783"/>
    <lineage>
        <taxon>Bacteria</taxon>
        <taxon>Pseudomonadati</taxon>
        <taxon>Pseudomonadota</taxon>
        <taxon>Betaproteobacteria</taxon>
        <taxon>Burkholderiales</taxon>
        <taxon>Burkholderiaceae</taxon>
        <taxon>Cupriavidus</taxon>
    </lineage>
</organism>
<dbReference type="EMBL" id="VCIZ01000005">
    <property type="protein sequence ID" value="TSP12783.1"/>
    <property type="molecule type" value="Genomic_DNA"/>
</dbReference>